<protein>
    <submittedName>
        <fullName evidence="3">Uncharacterized protein</fullName>
    </submittedName>
</protein>
<proteinExistence type="predicted"/>
<keyword evidence="2" id="KW-0812">Transmembrane</keyword>
<reference evidence="3" key="1">
    <citation type="submission" date="2021-02" db="EMBL/GenBank/DDBJ databases">
        <authorList>
            <person name="Nowell W R."/>
        </authorList>
    </citation>
    <scope>NUCLEOTIDE SEQUENCE</scope>
</reference>
<keyword evidence="2" id="KW-1133">Transmembrane helix</keyword>
<dbReference type="EMBL" id="CAJNOH010000030">
    <property type="protein sequence ID" value="CAF0783510.1"/>
    <property type="molecule type" value="Genomic_DNA"/>
</dbReference>
<name>A0A813RQ32_9BILA</name>
<evidence type="ECO:0000313" key="4">
    <source>
        <dbReference type="Proteomes" id="UP000663854"/>
    </source>
</evidence>
<evidence type="ECO:0000313" key="3">
    <source>
        <dbReference type="EMBL" id="CAF0783510.1"/>
    </source>
</evidence>
<keyword evidence="2" id="KW-0472">Membrane</keyword>
<feature type="transmembrane region" description="Helical" evidence="2">
    <location>
        <begin position="650"/>
        <end position="670"/>
    </location>
</feature>
<dbReference type="AlphaFoldDB" id="A0A813RQ32"/>
<evidence type="ECO:0000256" key="2">
    <source>
        <dbReference type="SAM" id="Phobius"/>
    </source>
</evidence>
<dbReference type="Proteomes" id="UP000663854">
    <property type="component" value="Unassembled WGS sequence"/>
</dbReference>
<organism evidence="3 4">
    <name type="scientific">Rotaria sordida</name>
    <dbReference type="NCBI Taxonomy" id="392033"/>
    <lineage>
        <taxon>Eukaryota</taxon>
        <taxon>Metazoa</taxon>
        <taxon>Spiralia</taxon>
        <taxon>Gnathifera</taxon>
        <taxon>Rotifera</taxon>
        <taxon>Eurotatoria</taxon>
        <taxon>Bdelloidea</taxon>
        <taxon>Philodinida</taxon>
        <taxon>Philodinidae</taxon>
        <taxon>Rotaria</taxon>
    </lineage>
</organism>
<feature type="region of interest" description="Disordered" evidence="1">
    <location>
        <begin position="599"/>
        <end position="653"/>
    </location>
</feature>
<feature type="compositionally biased region" description="Polar residues" evidence="1">
    <location>
        <begin position="606"/>
        <end position="618"/>
    </location>
</feature>
<comment type="caution">
    <text evidence="3">The sequence shown here is derived from an EMBL/GenBank/DDBJ whole genome shotgun (WGS) entry which is preliminary data.</text>
</comment>
<accession>A0A813RQ32</accession>
<feature type="region of interest" description="Disordered" evidence="1">
    <location>
        <begin position="1"/>
        <end position="27"/>
    </location>
</feature>
<gene>
    <name evidence="3" type="ORF">PYM288_LOCUS3749</name>
</gene>
<evidence type="ECO:0000256" key="1">
    <source>
        <dbReference type="SAM" id="MobiDB-lite"/>
    </source>
</evidence>
<sequence length="688" mass="68627">MTGTTANLINGGGFTAQTGTGTLDTKSTAATPIPASVTWAGTVRYSSSSGQTIVNGEYTSLNGSGGARTLSTSTIKISSSFTPGSGTYTNTGSTIEFNGTSTQSIPTVTGSYNNLTVSNTAAVVSASGSIVVNGALSIASNAILDMVTNTLSGTLSSITGSGTIRTQHTATSAPLAASKTWTQTVEYNNATGGQTVVGGTYTTLIISNTSNTNTAGAAIATTNLTLNSGSVLDMTTFALTGLGGTISGSTGTLRTQETSSSPIPSAKTWPGTIIYDASGSQTIVLGTYNNLTASGGARTLDAAGTINISGTFTPGSGTYTNTSSTVLFNGSGSQNVPAISPAYNDLTISNTGTKSMTGNVTVAGTLTLSTSSDFLSIGSNTLALQGSTSLTGTLIGSSSSNLTISGSAGGSPTITFSTSGTNPFLNTLTLNRTGSGAGLTLGTNISITNLLSVTNGTLDITGRTVTLKSTSLTNTAQVGPVTGSISYGGTGNFTVERFIPLGNRAYRDIAPGVNTSASTYIFDTWQEAGSAPAGYGTHVTGLAGASPGGVDATTGLDITQTGAATLFTYVNGIFSSVTNTKTTKPNVYQVTCPVIAQIGNNPPPSSNSDVGQNNGSPFNNSNTGGGIGGSINGDADGGDPGGPTDPPDDIAPIDGGLGILLAIGLVHGYNTSRRRKNKKRLQVQYVSK</sequence>